<evidence type="ECO:0000313" key="1">
    <source>
        <dbReference type="EMBL" id="KAJ1931806.1"/>
    </source>
</evidence>
<accession>A0ACC1IZG4</accession>
<comment type="caution">
    <text evidence="1">The sequence shown here is derived from an EMBL/GenBank/DDBJ whole genome shotgun (WGS) entry which is preliminary data.</text>
</comment>
<reference evidence="1" key="1">
    <citation type="submission" date="2022-07" db="EMBL/GenBank/DDBJ databases">
        <title>Phylogenomic reconstructions and comparative analyses of Kickxellomycotina fungi.</title>
        <authorList>
            <person name="Reynolds N.K."/>
            <person name="Stajich J.E."/>
            <person name="Barry K."/>
            <person name="Grigoriev I.V."/>
            <person name="Crous P."/>
            <person name="Smith M.E."/>
        </authorList>
    </citation>
    <scope>NUCLEOTIDE SEQUENCE</scope>
    <source>
        <strain evidence="1">NRRL 5244</strain>
    </source>
</reference>
<dbReference type="EMBL" id="JANBPW010005824">
    <property type="protein sequence ID" value="KAJ1931806.1"/>
    <property type="molecule type" value="Genomic_DNA"/>
</dbReference>
<protein>
    <submittedName>
        <fullName evidence="1">Uncharacterized protein</fullName>
    </submittedName>
</protein>
<proteinExistence type="predicted"/>
<dbReference type="Proteomes" id="UP001150603">
    <property type="component" value="Unassembled WGS sequence"/>
</dbReference>
<name>A0ACC1IZG4_9FUNG</name>
<organism evidence="1 2">
    <name type="scientific">Linderina macrospora</name>
    <dbReference type="NCBI Taxonomy" id="4868"/>
    <lineage>
        <taxon>Eukaryota</taxon>
        <taxon>Fungi</taxon>
        <taxon>Fungi incertae sedis</taxon>
        <taxon>Zoopagomycota</taxon>
        <taxon>Kickxellomycotina</taxon>
        <taxon>Kickxellomycetes</taxon>
        <taxon>Kickxellales</taxon>
        <taxon>Kickxellaceae</taxon>
        <taxon>Linderina</taxon>
    </lineage>
</organism>
<keyword evidence="2" id="KW-1185">Reference proteome</keyword>
<evidence type="ECO:0000313" key="2">
    <source>
        <dbReference type="Proteomes" id="UP001150603"/>
    </source>
</evidence>
<sequence>MFPSDEYEEEHDVSRGDIEHALEFHFANKLEALIAKDLKRTYRTALSDEVIDKSDDMDAPSRRAAAADEDEAEKEDDTVDESDIESDDDGDDNGDGDADDARAAARRSEQKSYDGPDDEDKKMMEDMDAELNELDSDAKRKTSSSKDAASDSESESDDEEDDEEIQRVMAMSLAKRRKRMVHRYPHVVGYNFVDEGTETYAEIEMQFPATTPKFLMLSLTEDAVRATVVREITGISECYVNTPESEKDTSLNIGSNGANIPGIWEASLLPLDEIAATDKATGIDEWIDLKHLYTNDIAAILRTYGVEAARSAIMREIAAVFGTYDITVDKRHLSLVSDYMTFEGGFKPFNRIGLSSSPSPFAKMSFEST</sequence>
<gene>
    <name evidence="1" type="ORF">FBU59_006590</name>
</gene>
<feature type="non-terminal residue" evidence="1">
    <location>
        <position position="369"/>
    </location>
</feature>